<dbReference type="Proteomes" id="UP000294028">
    <property type="component" value="Unassembled WGS sequence"/>
</dbReference>
<dbReference type="AlphaFoldDB" id="A0A482TJC1"/>
<organism evidence="2 3">
    <name type="scientific">Halogeometricum borinquense</name>
    <dbReference type="NCBI Taxonomy" id="60847"/>
    <lineage>
        <taxon>Archaea</taxon>
        <taxon>Methanobacteriati</taxon>
        <taxon>Methanobacteriota</taxon>
        <taxon>Stenosarchaea group</taxon>
        <taxon>Halobacteria</taxon>
        <taxon>Halobacteriales</taxon>
        <taxon>Haloferacaceae</taxon>
        <taxon>Halogeometricum</taxon>
    </lineage>
</organism>
<feature type="transmembrane region" description="Helical" evidence="1">
    <location>
        <begin position="12"/>
        <end position="33"/>
    </location>
</feature>
<feature type="transmembrane region" description="Helical" evidence="1">
    <location>
        <begin position="179"/>
        <end position="212"/>
    </location>
</feature>
<evidence type="ECO:0000313" key="2">
    <source>
        <dbReference type="EMBL" id="RYJ14053.1"/>
    </source>
</evidence>
<keyword evidence="1" id="KW-0472">Membrane</keyword>
<feature type="transmembrane region" description="Helical" evidence="1">
    <location>
        <begin position="40"/>
        <end position="61"/>
    </location>
</feature>
<feature type="transmembrane region" description="Helical" evidence="1">
    <location>
        <begin position="280"/>
        <end position="297"/>
    </location>
</feature>
<gene>
    <name evidence="2" type="ORF">ELS19_08780</name>
</gene>
<feature type="transmembrane region" description="Helical" evidence="1">
    <location>
        <begin position="137"/>
        <end position="159"/>
    </location>
</feature>
<feature type="transmembrane region" description="Helical" evidence="1">
    <location>
        <begin position="105"/>
        <end position="125"/>
    </location>
</feature>
<evidence type="ECO:0000256" key="1">
    <source>
        <dbReference type="SAM" id="Phobius"/>
    </source>
</evidence>
<dbReference type="EMBL" id="RZHH01000002">
    <property type="protein sequence ID" value="RYJ14053.1"/>
    <property type="molecule type" value="Genomic_DNA"/>
</dbReference>
<protein>
    <submittedName>
        <fullName evidence="2">Uncharacterized protein</fullName>
    </submittedName>
</protein>
<feature type="transmembrane region" description="Helical" evidence="1">
    <location>
        <begin position="455"/>
        <end position="473"/>
    </location>
</feature>
<keyword evidence="1" id="KW-1133">Transmembrane helix</keyword>
<name>A0A482TJC1_9EURY</name>
<feature type="transmembrane region" description="Helical" evidence="1">
    <location>
        <begin position="425"/>
        <end position="449"/>
    </location>
</feature>
<comment type="caution">
    <text evidence="2">The sequence shown here is derived from an EMBL/GenBank/DDBJ whole genome shotgun (WGS) entry which is preliminary data.</text>
</comment>
<accession>A0A482TJC1</accession>
<sequence>MAPPRHGDSLPPAFGFLPVLVANLPPLIGVLWLDWDPETLVAVYALELQLLFLLAGAKALFAGQPPVSDRESGVISVSSNDLVAKRGSVSVHGFLPPIYPRNVPFAAAVIYGGAWFGLFISFSLSEVIAVSDVIRHPAVLSSVAVLLIGQLGETGYSYIRSGRYADVSPYSVVEIPARQGFFLMAVLFIVPFIAPVTGAAGTTLALVGFVFAKLLFEWSGFRAERDGGGRLTSWLSGPDSDSALEPLDVPDDDPSAAIDVDRRAVAATAVWRAVTTTGPFYATMATFVWLGLIAIVAGEPSPALRSGSAFIAFLLFCIMFCSDIVMGVLESGWVTYRRIGDQLVAYDRLTGDTQWSAPVGVLHNATVVETQFSDRYFDTRRLTVKTGGDDDDTERTLGPVSNPEALIETFELPIRSTELSPLNQWLAGIAVASACLIVVAGATLLVTPFGPPAGWLYVLLLLPFLTAVPKGVWKLAHA</sequence>
<feature type="transmembrane region" description="Helical" evidence="1">
    <location>
        <begin position="309"/>
        <end position="329"/>
    </location>
</feature>
<evidence type="ECO:0000313" key="3">
    <source>
        <dbReference type="Proteomes" id="UP000294028"/>
    </source>
</evidence>
<dbReference type="Pfam" id="PF20108">
    <property type="entry name" value="DUF6498"/>
    <property type="match status" value="1"/>
</dbReference>
<proteinExistence type="predicted"/>
<keyword evidence="1" id="KW-0812">Transmembrane</keyword>
<dbReference type="InterPro" id="IPR045466">
    <property type="entry name" value="DUF6498"/>
</dbReference>
<dbReference type="RefSeq" id="WP_129784458.1">
    <property type="nucleotide sequence ID" value="NZ_RZHH01000002.1"/>
</dbReference>
<reference evidence="2 3" key="1">
    <citation type="submission" date="2018-12" db="EMBL/GenBank/DDBJ databases">
        <title>Genome analysis provides insights into bioremediation potentialities of Halogeometricum borinquense strain N11.</title>
        <authorList>
            <person name="Najjari A."/>
            <person name="Youssef N."/>
            <person name="Fhoula I."/>
            <person name="Ben Dhia O."/>
            <person name="Mahjoubi M."/>
            <person name="Ouzari H.I."/>
            <person name="Cherif A."/>
        </authorList>
    </citation>
    <scope>NUCLEOTIDE SEQUENCE [LARGE SCALE GENOMIC DNA]</scope>
    <source>
        <strain evidence="2 3">N11</strain>
    </source>
</reference>